<comment type="caution">
    <text evidence="1">The sequence shown here is derived from an EMBL/GenBank/DDBJ whole genome shotgun (WGS) entry which is preliminary data.</text>
</comment>
<accession>A0A0A0IIE0</accession>
<protein>
    <submittedName>
        <fullName evidence="1">Uncharacterized protein</fullName>
    </submittedName>
</protein>
<sequence>MDFPCECDLNINYDSQGRMFYNPQFHFNNGKAWSREDLQYLINWYDIIGPEEMSFALGRTIRTIESKVCILRKQGVMKKAGNCIRHKRIKKSCANSSKLNDF</sequence>
<evidence type="ECO:0000313" key="1">
    <source>
        <dbReference type="EMBL" id="KGN00374.1"/>
    </source>
</evidence>
<dbReference type="EMBL" id="JDRY01000022">
    <property type="protein sequence ID" value="KGN00374.1"/>
    <property type="molecule type" value="Genomic_DNA"/>
</dbReference>
<evidence type="ECO:0000313" key="2">
    <source>
        <dbReference type="Proteomes" id="UP000030014"/>
    </source>
</evidence>
<proteinExistence type="predicted"/>
<gene>
    <name evidence="1" type="ORF">Z955_03930</name>
</gene>
<organism evidence="1 2">
    <name type="scientific">Clostridium botulinum C/D str. DC5</name>
    <dbReference type="NCBI Taxonomy" id="1443128"/>
    <lineage>
        <taxon>Bacteria</taxon>
        <taxon>Bacillati</taxon>
        <taxon>Bacillota</taxon>
        <taxon>Clostridia</taxon>
        <taxon>Eubacteriales</taxon>
        <taxon>Clostridiaceae</taxon>
        <taxon>Clostridium</taxon>
    </lineage>
</organism>
<dbReference type="AlphaFoldDB" id="A0A0A0IIE0"/>
<dbReference type="Proteomes" id="UP000030014">
    <property type="component" value="Unassembled WGS sequence"/>
</dbReference>
<name>A0A0A0IIE0_CLOBO</name>
<reference evidence="1 2" key="1">
    <citation type="submission" date="2014-01" db="EMBL/GenBank/DDBJ databases">
        <title>Plasmidome dynamics in the species complex Clostridium novyi sensu lato converts strains of independent lineages into distinctly different pathogens.</title>
        <authorList>
            <person name="Skarin H."/>
            <person name="Segerman B."/>
        </authorList>
    </citation>
    <scope>NUCLEOTIDE SEQUENCE [LARGE SCALE GENOMIC DNA]</scope>
    <source>
        <strain evidence="1 2">DC5</strain>
    </source>
</reference>